<keyword evidence="6 7" id="KW-0539">Nucleus</keyword>
<dbReference type="PANTHER" id="PTHR23142">
    <property type="entry name" value="PRE-MRNA-SPLICING FACTOR 38A-RELATED"/>
    <property type="match status" value="1"/>
</dbReference>
<sequence length="45" mass="5419">GGFIITHMDEFIDELLREDRVCDTILPRITKRYVLEENDELQPRE</sequence>
<evidence type="ECO:0000256" key="2">
    <source>
        <dbReference type="ARBA" id="ARBA00006164"/>
    </source>
</evidence>
<protein>
    <recommendedName>
        <fullName evidence="7">Pre-mRNA-splicing factor 38</fullName>
    </recommendedName>
</protein>
<evidence type="ECO:0000313" key="8">
    <source>
        <dbReference type="EMBL" id="CAG8806804.1"/>
    </source>
</evidence>
<name>A0A9N9K3E9_9GLOM</name>
<dbReference type="AlphaFoldDB" id="A0A9N9K3E9"/>
<dbReference type="EMBL" id="CAJVPZ010079189">
    <property type="protein sequence ID" value="CAG8806804.1"/>
    <property type="molecule type" value="Genomic_DNA"/>
</dbReference>
<feature type="non-terminal residue" evidence="8">
    <location>
        <position position="45"/>
    </location>
</feature>
<dbReference type="Proteomes" id="UP000789396">
    <property type="component" value="Unassembled WGS sequence"/>
</dbReference>
<evidence type="ECO:0000256" key="5">
    <source>
        <dbReference type="ARBA" id="ARBA00023187"/>
    </source>
</evidence>
<comment type="function">
    <text evidence="7">Required for pre-mRNA splicing.</text>
</comment>
<evidence type="ECO:0000256" key="4">
    <source>
        <dbReference type="ARBA" id="ARBA00022728"/>
    </source>
</evidence>
<evidence type="ECO:0000256" key="6">
    <source>
        <dbReference type="ARBA" id="ARBA00023242"/>
    </source>
</evidence>
<keyword evidence="3 7" id="KW-0507">mRNA processing</keyword>
<dbReference type="GO" id="GO:0005681">
    <property type="term" value="C:spliceosomal complex"/>
    <property type="evidence" value="ECO:0007669"/>
    <property type="project" value="UniProtKB-KW"/>
</dbReference>
<comment type="similarity">
    <text evidence="2 7">Belongs to the PRP38 family.</text>
</comment>
<comment type="caution">
    <text evidence="8">The sequence shown here is derived from an EMBL/GenBank/DDBJ whole genome shotgun (WGS) entry which is preliminary data.</text>
</comment>
<gene>
    <name evidence="8" type="ORF">RFULGI_LOCUS18317</name>
</gene>
<proteinExistence type="inferred from homology"/>
<evidence type="ECO:0000313" key="9">
    <source>
        <dbReference type="Proteomes" id="UP000789396"/>
    </source>
</evidence>
<dbReference type="InterPro" id="IPR005037">
    <property type="entry name" value="PRP38"/>
</dbReference>
<keyword evidence="5 7" id="KW-0508">mRNA splicing</keyword>
<dbReference type="GO" id="GO:0000398">
    <property type="term" value="P:mRNA splicing, via spliceosome"/>
    <property type="evidence" value="ECO:0007669"/>
    <property type="project" value="UniProtKB-UniRule"/>
</dbReference>
<keyword evidence="9" id="KW-1185">Reference proteome</keyword>
<keyword evidence="4 7" id="KW-0747">Spliceosome</keyword>
<organism evidence="8 9">
    <name type="scientific">Racocetra fulgida</name>
    <dbReference type="NCBI Taxonomy" id="60492"/>
    <lineage>
        <taxon>Eukaryota</taxon>
        <taxon>Fungi</taxon>
        <taxon>Fungi incertae sedis</taxon>
        <taxon>Mucoromycota</taxon>
        <taxon>Glomeromycotina</taxon>
        <taxon>Glomeromycetes</taxon>
        <taxon>Diversisporales</taxon>
        <taxon>Gigasporaceae</taxon>
        <taxon>Racocetra</taxon>
    </lineage>
</organism>
<evidence type="ECO:0000256" key="3">
    <source>
        <dbReference type="ARBA" id="ARBA00022664"/>
    </source>
</evidence>
<reference evidence="8" key="1">
    <citation type="submission" date="2021-06" db="EMBL/GenBank/DDBJ databases">
        <authorList>
            <person name="Kallberg Y."/>
            <person name="Tangrot J."/>
            <person name="Rosling A."/>
        </authorList>
    </citation>
    <scope>NUCLEOTIDE SEQUENCE</scope>
    <source>
        <strain evidence="8">IN212</strain>
    </source>
</reference>
<feature type="non-terminal residue" evidence="8">
    <location>
        <position position="1"/>
    </location>
</feature>
<accession>A0A9N9K3E9</accession>
<dbReference type="Pfam" id="PF03371">
    <property type="entry name" value="PRP38"/>
    <property type="match status" value="1"/>
</dbReference>
<dbReference type="OrthoDB" id="190958at2759"/>
<evidence type="ECO:0000256" key="1">
    <source>
        <dbReference type="ARBA" id="ARBA00004123"/>
    </source>
</evidence>
<evidence type="ECO:0000256" key="7">
    <source>
        <dbReference type="RuleBase" id="RU367025"/>
    </source>
</evidence>
<comment type="subcellular location">
    <subcellularLocation>
        <location evidence="1 7">Nucleus</location>
    </subcellularLocation>
</comment>